<feature type="domain" description="DUF6570" evidence="3">
    <location>
        <begin position="188"/>
        <end position="311"/>
    </location>
</feature>
<keyword evidence="6" id="KW-1185">Reference proteome</keyword>
<dbReference type="Proteomes" id="UP001152799">
    <property type="component" value="Chromosome 9"/>
</dbReference>
<dbReference type="Pfam" id="PF14214">
    <property type="entry name" value="Helitron_like_N"/>
    <property type="match status" value="1"/>
</dbReference>
<feature type="domain" description="STPR" evidence="4">
    <location>
        <begin position="30"/>
        <end position="103"/>
    </location>
</feature>
<feature type="compositionally biased region" description="Polar residues" evidence="1">
    <location>
        <begin position="581"/>
        <end position="597"/>
    </location>
</feature>
<protein>
    <recommendedName>
        <fullName evidence="7">Helitron helicase-like domain-containing protein</fullName>
    </recommendedName>
</protein>
<organism evidence="5 6">
    <name type="scientific">Ceutorhynchus assimilis</name>
    <name type="common">cabbage seed weevil</name>
    <dbReference type="NCBI Taxonomy" id="467358"/>
    <lineage>
        <taxon>Eukaryota</taxon>
        <taxon>Metazoa</taxon>
        <taxon>Ecdysozoa</taxon>
        <taxon>Arthropoda</taxon>
        <taxon>Hexapoda</taxon>
        <taxon>Insecta</taxon>
        <taxon>Pterygota</taxon>
        <taxon>Neoptera</taxon>
        <taxon>Endopterygota</taxon>
        <taxon>Coleoptera</taxon>
        <taxon>Polyphaga</taxon>
        <taxon>Cucujiformia</taxon>
        <taxon>Curculionidae</taxon>
        <taxon>Ceutorhynchinae</taxon>
        <taxon>Ceutorhynchus</taxon>
    </lineage>
</organism>
<evidence type="ECO:0000259" key="2">
    <source>
        <dbReference type="Pfam" id="PF14214"/>
    </source>
</evidence>
<evidence type="ECO:0000313" key="5">
    <source>
        <dbReference type="EMBL" id="CAG9773736.1"/>
    </source>
</evidence>
<gene>
    <name evidence="5" type="ORF">CEUTPL_LOCUS14122</name>
</gene>
<feature type="domain" description="Helitron helicase-like" evidence="2">
    <location>
        <begin position="739"/>
        <end position="872"/>
    </location>
</feature>
<reference evidence="5" key="1">
    <citation type="submission" date="2022-01" db="EMBL/GenBank/DDBJ databases">
        <authorList>
            <person name="King R."/>
        </authorList>
    </citation>
    <scope>NUCLEOTIDE SEQUENCE</scope>
</reference>
<dbReference type="Gene3D" id="3.90.70.120">
    <property type="match status" value="1"/>
</dbReference>
<dbReference type="Pfam" id="PF21107">
    <property type="entry name" value="STPRs"/>
    <property type="match status" value="1"/>
</dbReference>
<evidence type="ECO:0000256" key="1">
    <source>
        <dbReference type="SAM" id="MobiDB-lite"/>
    </source>
</evidence>
<dbReference type="AlphaFoldDB" id="A0A9N9N233"/>
<evidence type="ECO:0008006" key="7">
    <source>
        <dbReference type="Google" id="ProtNLM"/>
    </source>
</evidence>
<dbReference type="Pfam" id="PF20209">
    <property type="entry name" value="DUF6570"/>
    <property type="match status" value="1"/>
</dbReference>
<evidence type="ECO:0000313" key="6">
    <source>
        <dbReference type="Proteomes" id="UP001152799"/>
    </source>
</evidence>
<dbReference type="EMBL" id="OU892285">
    <property type="protein sequence ID" value="CAG9773736.1"/>
    <property type="molecule type" value="Genomic_DNA"/>
</dbReference>
<feature type="region of interest" description="Disordered" evidence="1">
    <location>
        <begin position="580"/>
        <end position="602"/>
    </location>
</feature>
<dbReference type="InterPro" id="IPR025476">
    <property type="entry name" value="Helitron_helicase-like"/>
</dbReference>
<dbReference type="InterPro" id="IPR048998">
    <property type="entry name" value="STPR"/>
</dbReference>
<dbReference type="OrthoDB" id="6766289at2759"/>
<proteinExistence type="predicted"/>
<dbReference type="InterPro" id="IPR046700">
    <property type="entry name" value="DUF6570"/>
</dbReference>
<sequence length="995" mass="114177">MQKLLNNAKIRLNNMRLHATQIRVAENSEERDIRLNSMRLHATQVRAAERPEQREIRLENMRLHATQVRALENTEQRDTRLKSMRSHASQVRAAETPAERVARTQNMRVYSSQSRRAHRANIETFQKTINTFCDRICMICTKRCYTNQVTNYKVHIIKAAYLPQELACKTTLLLCHRCNKHVTSNNNTPPSKAYWNNLDPGIIPEVINQPEQRLLSRIIPFTKVVKFDGTFGQYGFRGQAVLFAQDIFEVTEKLPNMLPRSTDSIGMIVVSEHLQNLNITREFPVSRTRVYEALQWLVTNNPLYKDVVVDSGVQLQEQDLIRIVPPKVNDTRRIEGQTETEHIRDTAFVAISASSRILRASWHQGNEQIFHLYPGMQCCAMVIANIVRAAFVDPNSWTNNILNENMLEGDNMYATIRRLSMNNVQAPPIDETGYLEIRHLDVIKNRFKMYDRHFSIQYDEDTNFYGSLQDSANVDGVGMTLRNALNNMFSEYTAGALITGSYTFGVMNIANKYYFTNSHSCGPKGASASRDNGRARVIQCDTLDELIRRSSLFSSGSTRAVTNGSAANNVNASMNEAARLDSSTTTQPVIDQNSNKCSNKEGVGPNTVSGFSDHLENIPVQSSLLAPIDTIQPVEEEELDISTDLNKISRKTKDNIVNEAHERKVEEFSWFFLFPYGINGLNEARPVKITPLDYFQFRILGQDSRFQRNDYLFYALSMYEYYRLKSTIAACCKKVKCQDGKVEDVHLYLRNLRGSSAYWKTALNELLAQIRCLGPPTYFLTFSCNDVNWPDMRKALLIADGRPNDNPDDLNLIQAQRLIENYPAIVSRHFMIRVNALMRFLRSDNEVLGGPLKDFWWRIEFQNRGSPHLHMLTWIDGHPSFDTEEGLRILDQVCKCEMPPQNSDLYELVKKYQVHRHSHTCYKKDDTSTCRFGFPRAACDETRIVAHSSEEFIRNGGRMCLLKRRPEEKWVNNYSATLLKIWQGNHDIQPCGSSE</sequence>
<evidence type="ECO:0000259" key="4">
    <source>
        <dbReference type="Pfam" id="PF21107"/>
    </source>
</evidence>
<accession>A0A9N9N233</accession>
<evidence type="ECO:0000259" key="3">
    <source>
        <dbReference type="Pfam" id="PF20209"/>
    </source>
</evidence>
<name>A0A9N9N233_9CUCU</name>